<evidence type="ECO:0000313" key="1">
    <source>
        <dbReference type="EMBL" id="PKU39951.1"/>
    </source>
</evidence>
<organism evidence="1 2">
    <name type="scientific">Limosa lapponica baueri</name>
    <dbReference type="NCBI Taxonomy" id="1758121"/>
    <lineage>
        <taxon>Eukaryota</taxon>
        <taxon>Metazoa</taxon>
        <taxon>Chordata</taxon>
        <taxon>Craniata</taxon>
        <taxon>Vertebrata</taxon>
        <taxon>Euteleostomi</taxon>
        <taxon>Archelosauria</taxon>
        <taxon>Archosauria</taxon>
        <taxon>Dinosauria</taxon>
        <taxon>Saurischia</taxon>
        <taxon>Theropoda</taxon>
        <taxon>Coelurosauria</taxon>
        <taxon>Aves</taxon>
        <taxon>Neognathae</taxon>
        <taxon>Neoaves</taxon>
        <taxon>Charadriiformes</taxon>
        <taxon>Scolopacidae</taxon>
        <taxon>Limosa</taxon>
    </lineage>
</organism>
<evidence type="ECO:0000313" key="2">
    <source>
        <dbReference type="Proteomes" id="UP000233556"/>
    </source>
</evidence>
<accession>A0A2I0U1N5</accession>
<dbReference type="Proteomes" id="UP000233556">
    <property type="component" value="Unassembled WGS sequence"/>
</dbReference>
<gene>
    <name evidence="1" type="ORF">llap_9747</name>
</gene>
<sequence>MGNKQEELEAIVWHESYDVVAITEMWWDELNDWSATMDGYKLFRRDSRGDTECIDSYIAAIEEGICFREMRMVVMAIRSVSSPGQGPMGMVHTVDLPGQAMIQEQLPSGNDSKQLHGYGVQDSAWLDKSHILIYAAQTASFVSIGHYLLLRVNDGL</sequence>
<keyword evidence="1" id="KW-0695">RNA-directed DNA polymerase</keyword>
<protein>
    <submittedName>
        <fullName evidence="1">Rna-directed dna polymerase from mobile element jockey-like</fullName>
    </submittedName>
</protein>
<dbReference type="GO" id="GO:0003964">
    <property type="term" value="F:RNA-directed DNA polymerase activity"/>
    <property type="evidence" value="ECO:0007669"/>
    <property type="project" value="UniProtKB-KW"/>
</dbReference>
<reference evidence="2" key="2">
    <citation type="submission" date="2017-12" db="EMBL/GenBank/DDBJ databases">
        <title>Genome sequence of the Bar-tailed Godwit (Limosa lapponica baueri).</title>
        <authorList>
            <person name="Lima N.C.B."/>
            <person name="Parody-Merino A.M."/>
            <person name="Battley P.F."/>
            <person name="Fidler A.E."/>
            <person name="Prosdocimi F."/>
        </authorList>
    </citation>
    <scope>NUCLEOTIDE SEQUENCE [LARGE SCALE GENOMIC DNA]</scope>
</reference>
<proteinExistence type="predicted"/>
<dbReference type="OrthoDB" id="6152807at2759"/>
<keyword evidence="1" id="KW-0548">Nucleotidyltransferase</keyword>
<name>A0A2I0U1N5_LIMLA</name>
<keyword evidence="1" id="KW-0808">Transferase</keyword>
<dbReference type="EMBL" id="KZ506376">
    <property type="protein sequence ID" value="PKU39951.1"/>
    <property type="molecule type" value="Genomic_DNA"/>
</dbReference>
<dbReference type="AlphaFoldDB" id="A0A2I0U1N5"/>
<keyword evidence="2" id="KW-1185">Reference proteome</keyword>
<reference evidence="2" key="1">
    <citation type="submission" date="2017-11" db="EMBL/GenBank/DDBJ databases">
        <authorList>
            <person name="Lima N.C."/>
            <person name="Parody-Merino A.M."/>
            <person name="Battley P.F."/>
            <person name="Fidler A.E."/>
            <person name="Prosdocimi F."/>
        </authorList>
    </citation>
    <scope>NUCLEOTIDE SEQUENCE [LARGE SCALE GENOMIC DNA]</scope>
</reference>